<sequence length="109" mass="11443">MGNVTDFLARVGQDSALRHGSPAAREALLAAMGIEDAALRQALLGDDGDALRCLLGGARFIASQMPDGPEREKKDPDEGDDEGEGDDDGGGNGMPDRKTPRPPAKRMDP</sequence>
<accession>A0A0F3KRI4</accession>
<reference evidence="2 3" key="1">
    <citation type="submission" date="2015-03" db="EMBL/GenBank/DDBJ databases">
        <title>Draft genome sequence of Luteibacter yeojuensis strain SU11.</title>
        <authorList>
            <person name="Sulaiman J."/>
            <person name="Priya K."/>
            <person name="Chan K.-G."/>
        </authorList>
    </citation>
    <scope>NUCLEOTIDE SEQUENCE [LARGE SCALE GENOMIC DNA]</scope>
    <source>
        <strain evidence="2 3">SU11</strain>
    </source>
</reference>
<feature type="compositionally biased region" description="Basic and acidic residues" evidence="1">
    <location>
        <begin position="95"/>
        <end position="109"/>
    </location>
</feature>
<evidence type="ECO:0000313" key="2">
    <source>
        <dbReference type="EMBL" id="KJV33781.1"/>
    </source>
</evidence>
<evidence type="ECO:0000313" key="3">
    <source>
        <dbReference type="Proteomes" id="UP000033651"/>
    </source>
</evidence>
<gene>
    <name evidence="2" type="ORF">VI08_10480</name>
</gene>
<evidence type="ECO:0000256" key="1">
    <source>
        <dbReference type="SAM" id="MobiDB-lite"/>
    </source>
</evidence>
<comment type="caution">
    <text evidence="2">The sequence shown here is derived from an EMBL/GenBank/DDBJ whole genome shotgun (WGS) entry which is preliminary data.</text>
</comment>
<name>A0A0F3KRI4_9GAMM</name>
<dbReference type="AlphaFoldDB" id="A0A0F3KRI4"/>
<dbReference type="Proteomes" id="UP000033651">
    <property type="component" value="Unassembled WGS sequence"/>
</dbReference>
<organism evidence="2 3">
    <name type="scientific">Luteibacter yeojuensis</name>
    <dbReference type="NCBI Taxonomy" id="345309"/>
    <lineage>
        <taxon>Bacteria</taxon>
        <taxon>Pseudomonadati</taxon>
        <taxon>Pseudomonadota</taxon>
        <taxon>Gammaproteobacteria</taxon>
        <taxon>Lysobacterales</taxon>
        <taxon>Rhodanobacteraceae</taxon>
        <taxon>Luteibacter</taxon>
    </lineage>
</organism>
<protein>
    <submittedName>
        <fullName evidence="2">Uncharacterized protein</fullName>
    </submittedName>
</protein>
<proteinExistence type="predicted"/>
<feature type="compositionally biased region" description="Acidic residues" evidence="1">
    <location>
        <begin position="77"/>
        <end position="89"/>
    </location>
</feature>
<dbReference type="EMBL" id="JZRB01000021">
    <property type="protein sequence ID" value="KJV33781.1"/>
    <property type="molecule type" value="Genomic_DNA"/>
</dbReference>
<dbReference type="PATRIC" id="fig|345309.4.peg.1434"/>
<keyword evidence="3" id="KW-1185">Reference proteome</keyword>
<feature type="region of interest" description="Disordered" evidence="1">
    <location>
        <begin position="60"/>
        <end position="109"/>
    </location>
</feature>